<evidence type="ECO:0000313" key="3">
    <source>
        <dbReference type="Proteomes" id="UP000025241"/>
    </source>
</evidence>
<dbReference type="PROSITE" id="PS51257">
    <property type="entry name" value="PROKAR_LIPOPROTEIN"/>
    <property type="match status" value="1"/>
</dbReference>
<dbReference type="KEGG" id="pkc:PKB_3026"/>
<proteinExistence type="predicted"/>
<dbReference type="HOGENOM" id="CLU_118102_0_0_6"/>
<feature type="signal peptide" evidence="1">
    <location>
        <begin position="1"/>
        <end position="22"/>
    </location>
</feature>
<keyword evidence="3" id="KW-1185">Reference proteome</keyword>
<dbReference type="RefSeq" id="WP_043252884.1">
    <property type="nucleotide sequence ID" value="NZ_HG322950.1"/>
</dbReference>
<protein>
    <submittedName>
        <fullName evidence="2">Hypothetical secreted protein</fullName>
    </submittedName>
</protein>
<name>A0A024HIU2_PSEKB</name>
<dbReference type="Proteomes" id="UP000025241">
    <property type="component" value="Chromosome I"/>
</dbReference>
<dbReference type="AlphaFoldDB" id="A0A024HIU2"/>
<dbReference type="OrthoDB" id="6997359at2"/>
<accession>A0A024HIU2</accession>
<reference evidence="2 3" key="2">
    <citation type="submission" date="2014-05" db="EMBL/GenBank/DDBJ databases">
        <title>Genome sequence of the 3-chlorobenzoate degrading bacterium Pseudomonas knackmussii B13 shows multiple evidence for horizontal gene transfer.</title>
        <authorList>
            <person name="Miyazaki R."/>
            <person name="Bertelli C."/>
            <person name="Falquet L."/>
            <person name="Robinson-Rechavi M."/>
            <person name="Gharib W."/>
            <person name="Roy S."/>
            <person name="Van der Meer J.R."/>
        </authorList>
    </citation>
    <scope>NUCLEOTIDE SEQUENCE [LARGE SCALE GENOMIC DNA]</scope>
    <source>
        <strain evidence="2 3">B13</strain>
    </source>
</reference>
<dbReference type="PATRIC" id="fig|1301098.3.peg.3053"/>
<sequence length="135" mass="14931">MSRARYLAIPLLSLFAVLAGCAGPMPKPNPSEAWVSLQEETPEVLLAEKLDGQRLDDGRFFEVPPGAHSLQVQLYDNLDSNASQLCDATVKYDGFQAGGHYRLEETSLGREFRAKLYDSQGHKLAETDHFSCMPS</sequence>
<organism evidence="2 3">
    <name type="scientific">Pseudomonas knackmussii (strain DSM 6978 / CCUG 54928 / LMG 23759 / B13)</name>
    <dbReference type="NCBI Taxonomy" id="1301098"/>
    <lineage>
        <taxon>Bacteria</taxon>
        <taxon>Pseudomonadati</taxon>
        <taxon>Pseudomonadota</taxon>
        <taxon>Gammaproteobacteria</taxon>
        <taxon>Pseudomonadales</taxon>
        <taxon>Pseudomonadaceae</taxon>
        <taxon>Pseudomonas</taxon>
    </lineage>
</organism>
<dbReference type="EMBL" id="HG322950">
    <property type="protein sequence ID" value="CDF84373.1"/>
    <property type="molecule type" value="Genomic_DNA"/>
</dbReference>
<keyword evidence="1" id="KW-0732">Signal</keyword>
<evidence type="ECO:0000256" key="1">
    <source>
        <dbReference type="SAM" id="SignalP"/>
    </source>
</evidence>
<reference evidence="2 3" key="1">
    <citation type="submission" date="2013-03" db="EMBL/GenBank/DDBJ databases">
        <authorList>
            <person name="Linke B."/>
        </authorList>
    </citation>
    <scope>NUCLEOTIDE SEQUENCE [LARGE SCALE GENOMIC DNA]</scope>
    <source>
        <strain evidence="2 3">B13</strain>
    </source>
</reference>
<evidence type="ECO:0000313" key="2">
    <source>
        <dbReference type="EMBL" id="CDF84373.1"/>
    </source>
</evidence>
<gene>
    <name evidence="2" type="ORF">PKB_3026</name>
</gene>
<feature type="chain" id="PRO_5001533262" evidence="1">
    <location>
        <begin position="23"/>
        <end position="135"/>
    </location>
</feature>